<dbReference type="OrthoDB" id="4793808at2"/>
<evidence type="ECO:0000313" key="3">
    <source>
        <dbReference type="EMBL" id="QCT18442.1"/>
    </source>
</evidence>
<name>A0A4P8YJ92_9ENTR</name>
<reference evidence="3 4" key="1">
    <citation type="submission" date="2019-05" db="EMBL/GenBank/DDBJ databases">
        <title>Complete genome sequence of Izhakiella calystegiae KSNA2, an endophyte isolated from beach morning glory (Calystegia soldanella).</title>
        <authorList>
            <person name="Jiang L."/>
            <person name="Jeong J.C."/>
            <person name="Kim C.Y."/>
            <person name="Kim D.H."/>
            <person name="Kim S.W."/>
            <person name="Lee j."/>
        </authorList>
    </citation>
    <scope>NUCLEOTIDE SEQUENCE [LARGE SCALE GENOMIC DNA]</scope>
    <source>
        <strain evidence="3 4">KSNA2</strain>
    </source>
</reference>
<dbReference type="RefSeq" id="WP_138093825.1">
    <property type="nucleotide sequence ID" value="NZ_CP040428.1"/>
</dbReference>
<evidence type="ECO:0000313" key="4">
    <source>
        <dbReference type="Proteomes" id="UP000302163"/>
    </source>
</evidence>
<protein>
    <submittedName>
        <fullName evidence="3">Ribonuclease inhibitor</fullName>
    </submittedName>
</protein>
<dbReference type="EMBL" id="CP040428">
    <property type="protein sequence ID" value="QCT18442.1"/>
    <property type="molecule type" value="Genomic_DNA"/>
</dbReference>
<sequence>MSKTLILEGSRIHDIGSFYDQINGLFMADESWQLGPSLDALNDLLYGGFGVLQGNEPLTLIWRDIAQSRAALGRDATRRYYQDKLAQPQRYHQARIRQELALLERGEGPTYFDIILEIIADHPNITLVPA</sequence>
<dbReference type="Gene3D" id="3.30.370.10">
    <property type="entry name" value="Barstar-like"/>
    <property type="match status" value="1"/>
</dbReference>
<evidence type="ECO:0000259" key="2">
    <source>
        <dbReference type="Pfam" id="PF01337"/>
    </source>
</evidence>
<gene>
    <name evidence="3" type="ORF">FEM41_01690</name>
</gene>
<organism evidence="3 4">
    <name type="scientific">Jejubacter calystegiae</name>
    <dbReference type="NCBI Taxonomy" id="2579935"/>
    <lineage>
        <taxon>Bacteria</taxon>
        <taxon>Pseudomonadati</taxon>
        <taxon>Pseudomonadota</taxon>
        <taxon>Gammaproteobacteria</taxon>
        <taxon>Enterobacterales</taxon>
        <taxon>Enterobacteriaceae</taxon>
        <taxon>Jejubacter</taxon>
    </lineage>
</organism>
<comment type="similarity">
    <text evidence="1">Belongs to the barstar family.</text>
</comment>
<feature type="domain" description="Barstar (barnase inhibitor)" evidence="2">
    <location>
        <begin position="4"/>
        <end position="76"/>
    </location>
</feature>
<dbReference type="InterPro" id="IPR000468">
    <property type="entry name" value="Barstar"/>
</dbReference>
<dbReference type="Pfam" id="PF01337">
    <property type="entry name" value="Barstar"/>
    <property type="match status" value="1"/>
</dbReference>
<proteinExistence type="inferred from homology"/>
<dbReference type="InterPro" id="IPR035905">
    <property type="entry name" value="Barstar-like_sf"/>
</dbReference>
<evidence type="ECO:0000256" key="1">
    <source>
        <dbReference type="ARBA" id="ARBA00006845"/>
    </source>
</evidence>
<dbReference type="SUPFAM" id="SSF52038">
    <property type="entry name" value="Barstar-related"/>
    <property type="match status" value="1"/>
</dbReference>
<accession>A0A4P8YJ92</accession>
<dbReference type="KEGG" id="izh:FEM41_01690"/>
<keyword evidence="4" id="KW-1185">Reference proteome</keyword>
<dbReference type="AlphaFoldDB" id="A0A4P8YJ92"/>
<dbReference type="Proteomes" id="UP000302163">
    <property type="component" value="Chromosome"/>
</dbReference>